<dbReference type="Proteomes" id="UP000250123">
    <property type="component" value="Chromosome SHEWBE"/>
</dbReference>
<organism evidence="1 2">
    <name type="scientific">Shewanella benthica</name>
    <dbReference type="NCBI Taxonomy" id="43661"/>
    <lineage>
        <taxon>Bacteria</taxon>
        <taxon>Pseudomonadati</taxon>
        <taxon>Pseudomonadota</taxon>
        <taxon>Gammaproteobacteria</taxon>
        <taxon>Alteromonadales</taxon>
        <taxon>Shewanellaceae</taxon>
        <taxon>Shewanella</taxon>
    </lineage>
</organism>
<evidence type="ECO:0000313" key="2">
    <source>
        <dbReference type="Proteomes" id="UP000250123"/>
    </source>
</evidence>
<sequence>MGVYLRTFLSLVSGIENRLRAKSGKGDKREGKSFIGRNYGRLGLGVYLRTFLSLVSGIENRLRAKSGKGDKREVVTY</sequence>
<reference evidence="2" key="1">
    <citation type="submission" date="2018-06" db="EMBL/GenBank/DDBJ databases">
        <authorList>
            <person name="Cea G.-C."/>
            <person name="William W."/>
        </authorList>
    </citation>
    <scope>NUCLEOTIDE SEQUENCE [LARGE SCALE GENOMIC DNA]</scope>
    <source>
        <strain evidence="2">DB21MT-2</strain>
    </source>
</reference>
<evidence type="ECO:0000313" key="1">
    <source>
        <dbReference type="EMBL" id="SQH74531.1"/>
    </source>
</evidence>
<dbReference type="AlphaFoldDB" id="A0A330LXB6"/>
<proteinExistence type="predicted"/>
<accession>A0A330LXB6</accession>
<dbReference type="KEGG" id="sbk:SHEWBE_0546"/>
<gene>
    <name evidence="1" type="ORF">SHEWBE_0546</name>
</gene>
<protein>
    <submittedName>
        <fullName evidence="1">Uncharacterized protein</fullName>
    </submittedName>
</protein>
<name>A0A330LXB6_9GAMM</name>
<dbReference type="EMBL" id="LS483452">
    <property type="protein sequence ID" value="SQH74531.1"/>
    <property type="molecule type" value="Genomic_DNA"/>
</dbReference>